<organism evidence="17 18">
    <name type="scientific">Pectinatus brassicae</name>
    <dbReference type="NCBI Taxonomy" id="862415"/>
    <lineage>
        <taxon>Bacteria</taxon>
        <taxon>Bacillati</taxon>
        <taxon>Bacillota</taxon>
        <taxon>Negativicutes</taxon>
        <taxon>Selenomonadales</taxon>
        <taxon>Selenomonadaceae</taxon>
        <taxon>Pectinatus</taxon>
    </lineage>
</organism>
<keyword evidence="10" id="KW-0472">Membrane</keyword>
<dbReference type="GO" id="GO:0015031">
    <property type="term" value="P:protein transport"/>
    <property type="evidence" value="ECO:0007669"/>
    <property type="project" value="UniProtKB-KW"/>
</dbReference>
<keyword evidence="14" id="KW-0175">Coiled coil</keyword>
<evidence type="ECO:0000256" key="5">
    <source>
        <dbReference type="ARBA" id="ARBA00022475"/>
    </source>
</evidence>
<comment type="caution">
    <text evidence="17">The sequence shown here is derived from an EMBL/GenBank/DDBJ whole genome shotgun (WGS) entry which is preliminary data.</text>
</comment>
<comment type="similarity">
    <text evidence="2">Belongs to the GTP-binding SRP family.</text>
</comment>
<evidence type="ECO:0000256" key="7">
    <source>
        <dbReference type="ARBA" id="ARBA00022795"/>
    </source>
</evidence>
<protein>
    <recommendedName>
        <fullName evidence="3 13">Flagellar biosynthesis protein FlhF</fullName>
    </recommendedName>
</protein>
<keyword evidence="17" id="KW-0969">Cilium</keyword>
<dbReference type="RefSeq" id="WP_183861599.1">
    <property type="nucleotide sequence ID" value="NZ_JACHFH010000019.1"/>
</dbReference>
<dbReference type="AlphaFoldDB" id="A0A840UK48"/>
<keyword evidence="18" id="KW-1185">Reference proteome</keyword>
<feature type="coiled-coil region" evidence="14">
    <location>
        <begin position="143"/>
        <end position="170"/>
    </location>
</feature>
<keyword evidence="6" id="KW-0547">Nucleotide-binding</keyword>
<proteinExistence type="inferred from homology"/>
<feature type="domain" description="AAA+ ATPase" evidence="15">
    <location>
        <begin position="238"/>
        <end position="384"/>
    </location>
</feature>
<evidence type="ECO:0000256" key="8">
    <source>
        <dbReference type="ARBA" id="ARBA00022927"/>
    </source>
</evidence>
<dbReference type="GO" id="GO:0006614">
    <property type="term" value="P:SRP-dependent cotranslational protein targeting to membrane"/>
    <property type="evidence" value="ECO:0007669"/>
    <property type="project" value="UniProtKB-UniRule"/>
</dbReference>
<dbReference type="Proteomes" id="UP000559117">
    <property type="component" value="Unassembled WGS sequence"/>
</dbReference>
<keyword evidence="11" id="KW-1006">Bacterial flagellum protein export</keyword>
<evidence type="ECO:0000256" key="9">
    <source>
        <dbReference type="ARBA" id="ARBA00023134"/>
    </source>
</evidence>
<evidence type="ECO:0000313" key="17">
    <source>
        <dbReference type="EMBL" id="MBB5336560.1"/>
    </source>
</evidence>
<dbReference type="InterPro" id="IPR027417">
    <property type="entry name" value="P-loop_NTPase"/>
</dbReference>
<dbReference type="InterPro" id="IPR000897">
    <property type="entry name" value="SRP54_GTPase_dom"/>
</dbReference>
<evidence type="ECO:0000256" key="14">
    <source>
        <dbReference type="SAM" id="Coils"/>
    </source>
</evidence>
<dbReference type="InterPro" id="IPR047040">
    <property type="entry name" value="FlhF__GTPase_dom"/>
</dbReference>
<keyword evidence="8" id="KW-0653">Protein transport</keyword>
<evidence type="ECO:0000256" key="12">
    <source>
        <dbReference type="ARBA" id="ARBA00025337"/>
    </source>
</evidence>
<comment type="function">
    <text evidence="12">Necessary for flagellar biosynthesis. May be involved in translocation of the flagellum.</text>
</comment>
<dbReference type="GO" id="GO:0044781">
    <property type="term" value="P:bacterial-type flagellum organization"/>
    <property type="evidence" value="ECO:0007669"/>
    <property type="project" value="UniProtKB-UniRule"/>
</dbReference>
<evidence type="ECO:0000256" key="3">
    <source>
        <dbReference type="ARBA" id="ARBA00014919"/>
    </source>
</evidence>
<evidence type="ECO:0000256" key="4">
    <source>
        <dbReference type="ARBA" id="ARBA00022448"/>
    </source>
</evidence>
<evidence type="ECO:0000259" key="16">
    <source>
        <dbReference type="SMART" id="SM00962"/>
    </source>
</evidence>
<evidence type="ECO:0000256" key="13">
    <source>
        <dbReference type="NCBIfam" id="TIGR03499"/>
    </source>
</evidence>
<dbReference type="InterPro" id="IPR003593">
    <property type="entry name" value="AAA+_ATPase"/>
</dbReference>
<dbReference type="SUPFAM" id="SSF52540">
    <property type="entry name" value="P-loop containing nucleoside triphosphate hydrolases"/>
    <property type="match status" value="1"/>
</dbReference>
<keyword evidence="9" id="KW-0342">GTP-binding</keyword>
<reference evidence="17 18" key="1">
    <citation type="submission" date="2020-08" db="EMBL/GenBank/DDBJ databases">
        <title>Genomic Encyclopedia of Type Strains, Phase IV (KMG-IV): sequencing the most valuable type-strain genomes for metagenomic binning, comparative biology and taxonomic classification.</title>
        <authorList>
            <person name="Goeker M."/>
        </authorList>
    </citation>
    <scope>NUCLEOTIDE SEQUENCE [LARGE SCALE GENOMIC DNA]</scope>
    <source>
        <strain evidence="17 18">DSM 24661</strain>
    </source>
</reference>
<evidence type="ECO:0000313" key="18">
    <source>
        <dbReference type="Proteomes" id="UP000559117"/>
    </source>
</evidence>
<evidence type="ECO:0000256" key="1">
    <source>
        <dbReference type="ARBA" id="ARBA00004413"/>
    </source>
</evidence>
<comment type="subcellular location">
    <subcellularLocation>
        <location evidence="1">Cell membrane</location>
        <topology evidence="1">Peripheral membrane protein</topology>
        <orientation evidence="1">Cytoplasmic side</orientation>
    </subcellularLocation>
</comment>
<keyword evidence="4" id="KW-0813">Transport</keyword>
<dbReference type="SMART" id="SM00382">
    <property type="entry name" value="AAA"/>
    <property type="match status" value="1"/>
</dbReference>
<dbReference type="FunFam" id="3.40.50.300:FF:000695">
    <property type="entry name" value="Flagellar biosynthesis regulator FlhF"/>
    <property type="match status" value="1"/>
</dbReference>
<dbReference type="SMART" id="SM00962">
    <property type="entry name" value="SRP54"/>
    <property type="match status" value="1"/>
</dbReference>
<evidence type="ECO:0000259" key="15">
    <source>
        <dbReference type="SMART" id="SM00382"/>
    </source>
</evidence>
<dbReference type="Pfam" id="PF00448">
    <property type="entry name" value="SRP54"/>
    <property type="match status" value="1"/>
</dbReference>
<keyword evidence="7" id="KW-1005">Bacterial flagellum biogenesis</keyword>
<dbReference type="InterPro" id="IPR020006">
    <property type="entry name" value="FlhF"/>
</dbReference>
<keyword evidence="17" id="KW-0966">Cell projection</keyword>
<name>A0A840UK48_9FIRM</name>
<dbReference type="CDD" id="cd17873">
    <property type="entry name" value="FlhF"/>
    <property type="match status" value="1"/>
</dbReference>
<evidence type="ECO:0000256" key="11">
    <source>
        <dbReference type="ARBA" id="ARBA00023225"/>
    </source>
</evidence>
<dbReference type="NCBIfam" id="TIGR03499">
    <property type="entry name" value="FlhF"/>
    <property type="match status" value="1"/>
</dbReference>
<evidence type="ECO:0000256" key="6">
    <source>
        <dbReference type="ARBA" id="ARBA00022741"/>
    </source>
</evidence>
<dbReference type="GO" id="GO:0005047">
    <property type="term" value="F:signal recognition particle binding"/>
    <property type="evidence" value="ECO:0007669"/>
    <property type="project" value="TreeGrafter"/>
</dbReference>
<dbReference type="GO" id="GO:0005525">
    <property type="term" value="F:GTP binding"/>
    <property type="evidence" value="ECO:0007669"/>
    <property type="project" value="UniProtKB-UniRule"/>
</dbReference>
<gene>
    <name evidence="17" type="ORF">HNR32_001710</name>
</gene>
<dbReference type="GO" id="GO:0005886">
    <property type="term" value="C:plasma membrane"/>
    <property type="evidence" value="ECO:0007669"/>
    <property type="project" value="UniProtKB-SubCell"/>
</dbReference>
<evidence type="ECO:0000256" key="10">
    <source>
        <dbReference type="ARBA" id="ARBA00023136"/>
    </source>
</evidence>
<keyword evidence="17" id="KW-0282">Flagellum</keyword>
<keyword evidence="5" id="KW-1003">Cell membrane</keyword>
<evidence type="ECO:0000256" key="2">
    <source>
        <dbReference type="ARBA" id="ARBA00008531"/>
    </source>
</evidence>
<dbReference type="PANTHER" id="PTHR43134:SF3">
    <property type="entry name" value="FLAGELLAR BIOSYNTHESIS PROTEIN FLHF"/>
    <property type="match status" value="1"/>
</dbReference>
<feature type="domain" description="SRP54-type proteins GTP-binding" evidence="16">
    <location>
        <begin position="239"/>
        <end position="430"/>
    </location>
</feature>
<dbReference type="PANTHER" id="PTHR43134">
    <property type="entry name" value="SIGNAL RECOGNITION PARTICLE RECEPTOR SUBUNIT ALPHA"/>
    <property type="match status" value="1"/>
</dbReference>
<accession>A0A840UK48</accession>
<dbReference type="GO" id="GO:0003924">
    <property type="term" value="F:GTPase activity"/>
    <property type="evidence" value="ECO:0007669"/>
    <property type="project" value="UniProtKB-UniRule"/>
</dbReference>
<dbReference type="EMBL" id="JACHFH010000019">
    <property type="protein sequence ID" value="MBB5336560.1"/>
    <property type="molecule type" value="Genomic_DNA"/>
</dbReference>
<sequence length="430" mass="47523">MQIKVFKERDAKAAMDKVRLELGPDAVILHTKKYTTGGIFGYGGKQVVEVTAAIEDRPAAPILPQVKISNKKISQTAENTTKMSPVLENVQTVLPKQVLQNYASRPKQEEFSAVQMPVYNMDTTQVTEGQGAAVNSTDDNLNEHKQQEKIAQLQQELLQMKSMLDKALHRKSADNGDEDISLKDALIEQEVNEEIINDILADTAEAFISKDSAQAQSMLLKYLNSHMGNAGIEMAKGKSKIVALIGATGVGKTTTLAKIASRFVLEQGLQAVLITADTYRISAVDQLKTYSDIIGLPLEIVYSPAELKEKIIKHKDKQLILIDTAGRSQHNDYQLMELHDLLAVDDSIEKHLVLSATTKYKDVIDIIRKFSLCAPDKVIFTKTDETASVGMILNLLVKYPIILSYFTNGQSVPDDIFPAQAENLAELLLR</sequence>
<dbReference type="Gene3D" id="3.40.50.300">
    <property type="entry name" value="P-loop containing nucleotide triphosphate hydrolases"/>
    <property type="match status" value="1"/>
</dbReference>
<dbReference type="Gene3D" id="1.20.120.1380">
    <property type="entry name" value="Flagellar FlhF biosynthesis protein, N domain"/>
    <property type="match status" value="1"/>
</dbReference>